<accession>A0A2U9AG76</accession>
<evidence type="ECO:0000256" key="6">
    <source>
        <dbReference type="ARBA" id="ARBA00023054"/>
    </source>
</evidence>
<evidence type="ECO:0000256" key="3">
    <source>
        <dbReference type="ARBA" id="ARBA00022562"/>
    </source>
</evidence>
<dbReference type="Proteomes" id="UP000319740">
    <property type="component" value="Segment"/>
</dbReference>
<organismHost>
    <name type="scientific">Tupaiidae</name>
    <name type="common">tree shrews</name>
    <dbReference type="NCBI Taxonomy" id="9393"/>
</organismHost>
<dbReference type="GO" id="GO:0042025">
    <property type="term" value="C:host cell nucleus"/>
    <property type="evidence" value="ECO:0007669"/>
    <property type="project" value="UniProtKB-SubCell"/>
</dbReference>
<evidence type="ECO:0000256" key="7">
    <source>
        <dbReference type="ARBA" id="ARBA00023093"/>
    </source>
</evidence>
<keyword evidence="2 9" id="KW-0167">Capsid protein</keyword>
<evidence type="ECO:0000313" key="11">
    <source>
        <dbReference type="Proteomes" id="UP000319740"/>
    </source>
</evidence>
<comment type="domain">
    <text evidence="9">Three N-terminal domains of hexon-interlacing protein form triskelions between hexon capsomers.</text>
</comment>
<comment type="function">
    <text evidence="9">Structural component of the virion that acts as a cement protein on the capsid exterior and forms triskelion structures consisting of three molecules that stabilize three hexon trimers at the center of each icosahedral facet and fixes the peripentonal hexons. Dispensable for assembly. During virus entry, recruits the anterograde motor kinesin-1 to the capsid docked at the nuclear pore complex thereby subjecting the docked capsid to a pulling force. The resulting tension leads to capsid disruption, dispersion of capsid fragments toward cell periphery and eventually viral DNA entry into the host nucleus.</text>
</comment>
<sequence>MSSNDNSGIINTCFLTTRLPAWAGVRQDVVGSDVTGLPITPSNSMQIRSRAVTADAATELSTRQGFNLLRSVTELNESIDELQQKMTELEKRLKIMEEKIEEIKLALANPLIKNPHDGNFVV</sequence>
<keyword evidence="6 9" id="KW-0175">Coiled coil</keyword>
<name>A0A2U9AG76_ADET1</name>
<evidence type="ECO:0000313" key="10">
    <source>
        <dbReference type="EMBL" id="AWO77097.1"/>
    </source>
</evidence>
<gene>
    <name evidence="9" type="primary">IX</name>
</gene>
<dbReference type="Pfam" id="PF03955">
    <property type="entry name" value="Adeno_PIX"/>
    <property type="match status" value="1"/>
</dbReference>
<organism evidence="10 11">
    <name type="scientific">Tree shrew adenovirus serotype 1</name>
    <name type="common">TSAdV-1</name>
    <name type="synonym">Tupaia adenovirus 1</name>
    <dbReference type="NCBI Taxonomy" id="47680"/>
    <lineage>
        <taxon>Viruses</taxon>
        <taxon>Varidnaviria</taxon>
        <taxon>Bamfordvirae</taxon>
        <taxon>Preplasmiviricota</taxon>
        <taxon>Polisuviricotina</taxon>
        <taxon>Pharingeaviricetes</taxon>
        <taxon>Rowavirales</taxon>
        <taxon>Adenoviridae</taxon>
        <taxon>Mastadenovirus</taxon>
        <taxon>Mastadenovirus tupaiae</taxon>
        <taxon>Tree shrew mastadenovirus A</taxon>
    </lineage>
</organism>
<reference evidence="10 11" key="1">
    <citation type="submission" date="2017-08" db="EMBL/GenBank/DDBJ databases">
        <title>The genome of a new adenovirus from tree shrew.</title>
        <authorList>
            <person name="Song Q."/>
            <person name="Sun X."/>
            <person name="Dai J."/>
        </authorList>
    </citation>
    <scope>NUCLEOTIDE SEQUENCE [LARGE SCALE GENOMIC DNA]</scope>
    <source>
        <strain evidence="10">KM</strain>
    </source>
</reference>
<protein>
    <recommendedName>
        <fullName evidence="9">Hexon-interlacing protein</fullName>
    </recommendedName>
    <alternativeName>
        <fullName evidence="9">Protein IX</fullName>
    </alternativeName>
</protein>
<evidence type="ECO:0000256" key="1">
    <source>
        <dbReference type="ARBA" id="ARBA00010950"/>
    </source>
</evidence>
<comment type="miscellaneous">
    <text evidence="9">This protein is only encoded by mastadenoviruses, and may therefore play a role in mammals tropism.</text>
</comment>
<comment type="subunit">
    <text evidence="9">Homotrimer. Interacts with hexon protein; this interaction tethers the hexons together. Self-interacts with adjacent proteins. Interacts with kinesin light chain KLC1; this interaction leads to capsid disruption at the nuclear pore complex during virus entry into host cell.</text>
</comment>
<evidence type="ECO:0000256" key="8">
    <source>
        <dbReference type="ARBA" id="ARBA00023296"/>
    </source>
</evidence>
<feature type="coiled-coil region" evidence="9">
    <location>
        <begin position="72"/>
        <end position="106"/>
    </location>
</feature>
<dbReference type="EMBL" id="MF780605">
    <property type="protein sequence ID" value="AWO77097.1"/>
    <property type="molecule type" value="Genomic_DNA"/>
</dbReference>
<evidence type="ECO:0000256" key="4">
    <source>
        <dbReference type="ARBA" id="ARBA00022581"/>
    </source>
</evidence>
<dbReference type="GO" id="GO:0031423">
    <property type="term" value="F:hexon binding"/>
    <property type="evidence" value="ECO:0007669"/>
    <property type="project" value="InterPro"/>
</dbReference>
<comment type="induction">
    <text evidence="9">Expressed in the intermediate phase of the viral replicative cycle.</text>
</comment>
<keyword evidence="8 9" id="KW-1160">Virus entry into host cell</keyword>
<dbReference type="InterPro" id="IPR005641">
    <property type="entry name" value="Hexon_assoc_IX"/>
</dbReference>
<comment type="subcellular location">
    <subcellularLocation>
        <location evidence="9">Virion</location>
    </subcellularLocation>
    <subcellularLocation>
        <location evidence="9">Host nucleus</location>
    </subcellularLocation>
    <text evidence="9">Located in the canyons between the hexons on the outer surface of the capsid. Forms a sort of hairnet on the outer side of the virion. Present in 240 copies per virion.</text>
</comment>
<evidence type="ECO:0000256" key="9">
    <source>
        <dbReference type="HAMAP-Rule" id="MF_04050"/>
    </source>
</evidence>
<keyword evidence="7 9" id="KW-1232">Capsid decoration protein</keyword>
<keyword evidence="4 9" id="KW-0945">Host-virus interaction</keyword>
<proteinExistence type="evidence at transcript level"/>
<evidence type="ECO:0000256" key="5">
    <source>
        <dbReference type="ARBA" id="ARBA00022844"/>
    </source>
</evidence>
<dbReference type="GO" id="GO:0046718">
    <property type="term" value="P:symbiont entry into host cell"/>
    <property type="evidence" value="ECO:0007669"/>
    <property type="project" value="UniProtKB-UniRule"/>
</dbReference>
<dbReference type="GO" id="GO:0098021">
    <property type="term" value="C:viral capsid, decoration"/>
    <property type="evidence" value="ECO:0007669"/>
    <property type="project" value="UniProtKB-UniRule"/>
</dbReference>
<keyword evidence="3 9" id="KW-1048">Host nucleus</keyword>
<comment type="similarity">
    <text evidence="1 9">Belongs to the adenoviridae hexon-interlacing protein family.</text>
</comment>
<dbReference type="HAMAP" id="MF_04050">
    <property type="entry name" value="ADV_CAP9"/>
    <property type="match status" value="1"/>
</dbReference>
<evidence type="ECO:0000256" key="2">
    <source>
        <dbReference type="ARBA" id="ARBA00022561"/>
    </source>
</evidence>
<keyword evidence="5 9" id="KW-0946">Virion</keyword>